<dbReference type="EMBL" id="QFPW01000025">
    <property type="protein sequence ID" value="PZQ46440.1"/>
    <property type="molecule type" value="Genomic_DNA"/>
</dbReference>
<reference evidence="2 3" key="1">
    <citation type="submission" date="2017-08" db="EMBL/GenBank/DDBJ databases">
        <title>Infants hospitalized years apart are colonized by the same room-sourced microbial strains.</title>
        <authorList>
            <person name="Brooks B."/>
            <person name="Olm M.R."/>
            <person name="Firek B.A."/>
            <person name="Baker R."/>
            <person name="Thomas B.C."/>
            <person name="Morowitz M.J."/>
            <person name="Banfield J.F."/>
        </authorList>
    </citation>
    <scope>NUCLEOTIDE SEQUENCE [LARGE SCALE GENOMIC DNA]</scope>
    <source>
        <strain evidence="2">S2_005_002_R2_34</strain>
    </source>
</reference>
<dbReference type="PANTHER" id="PTHR12110">
    <property type="entry name" value="HYDROXYPYRUVATE ISOMERASE"/>
    <property type="match status" value="1"/>
</dbReference>
<dbReference type="PANTHER" id="PTHR12110:SF48">
    <property type="entry name" value="BLL3656 PROTEIN"/>
    <property type="match status" value="1"/>
</dbReference>
<dbReference type="InterPro" id="IPR050312">
    <property type="entry name" value="IolE/XylAMocC-like"/>
</dbReference>
<proteinExistence type="predicted"/>
<sequence>MTRPPLICSSHTISGVMPGDPAIARDDFAARAAACAWAGFDGLCLHMRDYALQTRLGASPAALRSILERNGLAVTSVEFLSDWASPTEAARANTDLAFAAARALGAPVVNAGIDALDTGAPLETLVAPLRALCDRAEEAGVRIALEFVAWGSCGSLAEAMDLVAASGGRCGLLLDLWHLARAGVPDQALDAVPPEAVLGLQISDARRPDPRPPREATLDRLFCGEGELDLAGFLARAARLGWNAPVDVEIISPRVAALPVDLRAAHAYETSLPFVNAAWSAYDPA</sequence>
<dbReference type="Pfam" id="PF01261">
    <property type="entry name" value="AP_endonuc_2"/>
    <property type="match status" value="1"/>
</dbReference>
<dbReference type="AlphaFoldDB" id="A0A2W5Q4Y3"/>
<evidence type="ECO:0000259" key="1">
    <source>
        <dbReference type="Pfam" id="PF01261"/>
    </source>
</evidence>
<accession>A0A2W5Q4Y3</accession>
<dbReference type="InterPro" id="IPR036237">
    <property type="entry name" value="Xyl_isomerase-like_sf"/>
</dbReference>
<dbReference type="Gene3D" id="3.20.20.150">
    <property type="entry name" value="Divalent-metal-dependent TIM barrel enzymes"/>
    <property type="match status" value="1"/>
</dbReference>
<evidence type="ECO:0000313" key="3">
    <source>
        <dbReference type="Proteomes" id="UP000249185"/>
    </source>
</evidence>
<dbReference type="InterPro" id="IPR013022">
    <property type="entry name" value="Xyl_isomerase-like_TIM-brl"/>
</dbReference>
<organism evidence="2 3">
    <name type="scientific">Rhodovulum sulfidophilum</name>
    <name type="common">Rhodobacter sulfidophilus</name>
    <dbReference type="NCBI Taxonomy" id="35806"/>
    <lineage>
        <taxon>Bacteria</taxon>
        <taxon>Pseudomonadati</taxon>
        <taxon>Pseudomonadota</taxon>
        <taxon>Alphaproteobacteria</taxon>
        <taxon>Rhodobacterales</taxon>
        <taxon>Paracoccaceae</taxon>
        <taxon>Rhodovulum</taxon>
    </lineage>
</organism>
<name>A0A2W5Q4Y3_RHOSU</name>
<dbReference type="Proteomes" id="UP000249185">
    <property type="component" value="Unassembled WGS sequence"/>
</dbReference>
<gene>
    <name evidence="2" type="ORF">DI556_20290</name>
</gene>
<dbReference type="SUPFAM" id="SSF51658">
    <property type="entry name" value="Xylose isomerase-like"/>
    <property type="match status" value="1"/>
</dbReference>
<comment type="caution">
    <text evidence="2">The sequence shown here is derived from an EMBL/GenBank/DDBJ whole genome shotgun (WGS) entry which is preliminary data.</text>
</comment>
<feature type="domain" description="Xylose isomerase-like TIM barrel" evidence="1">
    <location>
        <begin position="33"/>
        <end position="259"/>
    </location>
</feature>
<evidence type="ECO:0000313" key="2">
    <source>
        <dbReference type="EMBL" id="PZQ46440.1"/>
    </source>
</evidence>
<protein>
    <recommendedName>
        <fullName evidence="1">Xylose isomerase-like TIM barrel domain-containing protein</fullName>
    </recommendedName>
</protein>